<evidence type="ECO:0000313" key="2">
    <source>
        <dbReference type="EMBL" id="KAL2067211.1"/>
    </source>
</evidence>
<accession>A0ABR4CBA0</accession>
<sequence length="132" mass="15158">MELGWAGMDWGLKWRKGNRQSTSSRVTIPSVEGRHQSQRKGATNRKARSKEYHPERAQDRVTVILQNPSLIKEHFLSKLVGTRTSLQGARERKRNTKELLNPRRIASLLCSYATACYYCLQRLEPEALPPNP</sequence>
<gene>
    <name evidence="2" type="ORF">VTL71DRAFT_1635</name>
</gene>
<feature type="region of interest" description="Disordered" evidence="1">
    <location>
        <begin position="16"/>
        <end position="55"/>
    </location>
</feature>
<reference evidence="2 3" key="1">
    <citation type="journal article" date="2024" name="Commun. Biol.">
        <title>Comparative genomic analysis of thermophilic fungi reveals convergent evolutionary adaptations and gene losses.</title>
        <authorList>
            <person name="Steindorff A.S."/>
            <person name="Aguilar-Pontes M.V."/>
            <person name="Robinson A.J."/>
            <person name="Andreopoulos B."/>
            <person name="LaButti K."/>
            <person name="Kuo A."/>
            <person name="Mondo S."/>
            <person name="Riley R."/>
            <person name="Otillar R."/>
            <person name="Haridas S."/>
            <person name="Lipzen A."/>
            <person name="Grimwood J."/>
            <person name="Schmutz J."/>
            <person name="Clum A."/>
            <person name="Reid I.D."/>
            <person name="Moisan M.C."/>
            <person name="Butler G."/>
            <person name="Nguyen T.T.M."/>
            <person name="Dewar K."/>
            <person name="Conant G."/>
            <person name="Drula E."/>
            <person name="Henrissat B."/>
            <person name="Hansel C."/>
            <person name="Singer S."/>
            <person name="Hutchinson M.I."/>
            <person name="de Vries R.P."/>
            <person name="Natvig D.O."/>
            <person name="Powell A.J."/>
            <person name="Tsang A."/>
            <person name="Grigoriev I.V."/>
        </authorList>
    </citation>
    <scope>NUCLEOTIDE SEQUENCE [LARGE SCALE GENOMIC DNA]</scope>
    <source>
        <strain evidence="2 3">CBS 494.80</strain>
    </source>
</reference>
<name>A0ABR4CBA0_9HELO</name>
<proteinExistence type="predicted"/>
<protein>
    <submittedName>
        <fullName evidence="2">Uncharacterized protein</fullName>
    </submittedName>
</protein>
<comment type="caution">
    <text evidence="2">The sequence shown here is derived from an EMBL/GenBank/DDBJ whole genome shotgun (WGS) entry which is preliminary data.</text>
</comment>
<feature type="compositionally biased region" description="Basic residues" evidence="1">
    <location>
        <begin position="36"/>
        <end position="48"/>
    </location>
</feature>
<evidence type="ECO:0000256" key="1">
    <source>
        <dbReference type="SAM" id="MobiDB-lite"/>
    </source>
</evidence>
<dbReference type="EMBL" id="JAZHXI010000010">
    <property type="protein sequence ID" value="KAL2067211.1"/>
    <property type="molecule type" value="Genomic_DNA"/>
</dbReference>
<organism evidence="2 3">
    <name type="scientific">Oculimacula yallundae</name>
    <dbReference type="NCBI Taxonomy" id="86028"/>
    <lineage>
        <taxon>Eukaryota</taxon>
        <taxon>Fungi</taxon>
        <taxon>Dikarya</taxon>
        <taxon>Ascomycota</taxon>
        <taxon>Pezizomycotina</taxon>
        <taxon>Leotiomycetes</taxon>
        <taxon>Helotiales</taxon>
        <taxon>Ploettnerulaceae</taxon>
        <taxon>Oculimacula</taxon>
    </lineage>
</organism>
<keyword evidence="3" id="KW-1185">Reference proteome</keyword>
<evidence type="ECO:0000313" key="3">
    <source>
        <dbReference type="Proteomes" id="UP001595075"/>
    </source>
</evidence>
<dbReference type="Proteomes" id="UP001595075">
    <property type="component" value="Unassembled WGS sequence"/>
</dbReference>